<dbReference type="OrthoDB" id="8859217at2"/>
<dbReference type="KEGG" id="fil:BN1229_v1_0085"/>
<name>A0A0D6J9J4_9HYPH</name>
<protein>
    <submittedName>
        <fullName evidence="1">Uncharacterized protein</fullName>
    </submittedName>
</protein>
<sequence>MVVAFVIAGFIVATITIAAVWVAPKMLPQVIVFENDPDAPKPFGYKMAWLAIHSTDVERVAELLGFSDGEKANWNAGIGTVYDDRLGATHLFLSPPVEGWTFVIGLTLPHPVGPAFVDKLTPLMLRLGQSFDDVQYFFTYPLLDFFAWGRVRQGKLVRGFAVSDEGVVWNKGRVTPEERSLGLRLFELRGVRERSGDAGGEMVLYPTEDHVLQIARGWSLDPMQLERMQNAPGHGYVVRVPIAWCAERSGKRAAA</sequence>
<dbReference type="Proteomes" id="UP000033187">
    <property type="component" value="Chromosome 1"/>
</dbReference>
<dbReference type="RefSeq" id="WP_046475296.1">
    <property type="nucleotide sequence ID" value="NZ_LN829118.1"/>
</dbReference>
<gene>
    <name evidence="1" type="ORF">YBN1229_v1_0087</name>
</gene>
<dbReference type="AlphaFoldDB" id="A0A0D6J9J4"/>
<accession>A0A0D6J9J4</accession>
<keyword evidence="2" id="KW-1185">Reference proteome</keyword>
<evidence type="ECO:0000313" key="2">
    <source>
        <dbReference type="Proteomes" id="UP000033187"/>
    </source>
</evidence>
<reference evidence="2" key="1">
    <citation type="submission" date="2015-02" db="EMBL/GenBank/DDBJ databases">
        <authorList>
            <person name="Chooi Y.-H."/>
        </authorList>
    </citation>
    <scope>NUCLEOTIDE SEQUENCE [LARGE SCALE GENOMIC DNA]</scope>
    <source>
        <strain evidence="2">strain Y</strain>
    </source>
</reference>
<proteinExistence type="predicted"/>
<dbReference type="KEGG" id="fiy:BN1229_v1_0087"/>
<evidence type="ECO:0000313" key="1">
    <source>
        <dbReference type="EMBL" id="CPR14826.1"/>
    </source>
</evidence>
<dbReference type="EMBL" id="LN829119">
    <property type="protein sequence ID" value="CPR14826.1"/>
    <property type="molecule type" value="Genomic_DNA"/>
</dbReference>
<organism evidence="1 2">
    <name type="scientific">Candidatus Filomicrobium marinum</name>
    <dbReference type="NCBI Taxonomy" id="1608628"/>
    <lineage>
        <taxon>Bacteria</taxon>
        <taxon>Pseudomonadati</taxon>
        <taxon>Pseudomonadota</taxon>
        <taxon>Alphaproteobacteria</taxon>
        <taxon>Hyphomicrobiales</taxon>
        <taxon>Hyphomicrobiaceae</taxon>
        <taxon>Filomicrobium</taxon>
    </lineage>
</organism>